<dbReference type="Pfam" id="PF03597">
    <property type="entry name" value="FixS"/>
    <property type="match status" value="1"/>
</dbReference>
<dbReference type="EMBL" id="CP002347">
    <property type="protein sequence ID" value="ADR18735.1"/>
    <property type="molecule type" value="Genomic_DNA"/>
</dbReference>
<protein>
    <submittedName>
        <fullName evidence="2">Cytochrome oxidase maturation protein, cbb3-type</fullName>
    </submittedName>
</protein>
<dbReference type="HOGENOM" id="CLU_176840_4_1_0"/>
<sequence length="48" mass="5649" precursor="true">MTSLYILVPISLIMGGLALYFFFWAIKKKQFDDSEGIKYRILDDDDEK</sequence>
<dbReference type="PANTHER" id="PTHR41532">
    <property type="entry name" value="FIXS PROTEIN"/>
    <property type="match status" value="1"/>
</dbReference>
<accession>E4TGX5</accession>
<evidence type="ECO:0000313" key="2">
    <source>
        <dbReference type="EMBL" id="ADR18735.1"/>
    </source>
</evidence>
<keyword evidence="3" id="KW-1185">Reference proteome</keyword>
<dbReference type="RefSeq" id="WP_013450948.1">
    <property type="nucleotide sequence ID" value="NC_014758.1"/>
</dbReference>
<keyword evidence="1" id="KW-0472">Membrane</keyword>
<evidence type="ECO:0000313" key="3">
    <source>
        <dbReference type="Proteomes" id="UP000007039"/>
    </source>
</evidence>
<keyword evidence="1" id="KW-1133">Transmembrane helix</keyword>
<dbReference type="OrthoDB" id="9802763at2"/>
<evidence type="ECO:0000256" key="1">
    <source>
        <dbReference type="SAM" id="Phobius"/>
    </source>
</evidence>
<dbReference type="PANTHER" id="PTHR41532:SF1">
    <property type="entry name" value="FIXS PROTEIN"/>
    <property type="match status" value="1"/>
</dbReference>
<dbReference type="eggNOG" id="COG3197">
    <property type="taxonomic scope" value="Bacteria"/>
</dbReference>
<dbReference type="Proteomes" id="UP000007039">
    <property type="component" value="Chromosome"/>
</dbReference>
<dbReference type="KEGG" id="cni:Calni_0824"/>
<feature type="transmembrane region" description="Helical" evidence="1">
    <location>
        <begin position="6"/>
        <end position="26"/>
    </location>
</feature>
<dbReference type="STRING" id="768670.Calni_0824"/>
<organism evidence="2 3">
    <name type="scientific">Calditerrivibrio nitroreducens (strain DSM 19672 / NBRC 101217 / Yu37-1)</name>
    <dbReference type="NCBI Taxonomy" id="768670"/>
    <lineage>
        <taxon>Bacteria</taxon>
        <taxon>Pseudomonadati</taxon>
        <taxon>Deferribacterota</taxon>
        <taxon>Deferribacteres</taxon>
        <taxon>Deferribacterales</taxon>
        <taxon>Calditerrivibrionaceae</taxon>
    </lineage>
</organism>
<reference key="1">
    <citation type="submission" date="2010-11" db="EMBL/GenBank/DDBJ databases">
        <title>The complete genome of chromosome of Calditerrivibrio nitroreducens DSM 19672.</title>
        <authorList>
            <consortium name="US DOE Joint Genome Institute (JGI-PGF)"/>
            <person name="Lucas S."/>
            <person name="Copeland A."/>
            <person name="Lapidus A."/>
            <person name="Bruce D."/>
            <person name="Goodwin L."/>
            <person name="Pitluck S."/>
            <person name="Kyrpides N."/>
            <person name="Mavromatis K."/>
            <person name="Ivanova N."/>
            <person name="Mikhailova N."/>
            <person name="Zeytun A."/>
            <person name="Brettin T."/>
            <person name="Detter J.C."/>
            <person name="Tapia R."/>
            <person name="Han C."/>
            <person name="Land M."/>
            <person name="Hauser L."/>
            <person name="Markowitz V."/>
            <person name="Cheng J.-F."/>
            <person name="Hugenholtz P."/>
            <person name="Woyke T."/>
            <person name="Wu D."/>
            <person name="Spring S."/>
            <person name="Schroeder M."/>
            <person name="Brambilla E."/>
            <person name="Klenk H.-P."/>
            <person name="Eisen J.A."/>
        </authorList>
    </citation>
    <scope>NUCLEOTIDE SEQUENCE [LARGE SCALE GENOMIC DNA]</scope>
    <source>
        <strain>DSM 19672</strain>
    </source>
</reference>
<reference evidence="2 3" key="2">
    <citation type="journal article" date="2011" name="Stand. Genomic Sci.">
        <title>Complete genome sequence of Calditerrivibrio nitroreducens type strain (Yu37-1).</title>
        <authorList>
            <person name="Pitluck S."/>
            <person name="Sikorski J."/>
            <person name="Zeytun A."/>
            <person name="Lapidus A."/>
            <person name="Nolan M."/>
            <person name="Lucas S."/>
            <person name="Hammon N."/>
            <person name="Deshpande S."/>
            <person name="Cheng J.F."/>
            <person name="Tapia R."/>
            <person name="Han C."/>
            <person name="Goodwin L."/>
            <person name="Liolios K."/>
            <person name="Pagani I."/>
            <person name="Ivanova N."/>
            <person name="Mavromatis K."/>
            <person name="Pati A."/>
            <person name="Chen A."/>
            <person name="Palaniappan K."/>
            <person name="Hauser L."/>
            <person name="Chang Y.J."/>
            <person name="Jeffries C.D."/>
            <person name="Detter J.C."/>
            <person name="Brambilla E."/>
            <person name="Djao O.D."/>
            <person name="Rohde M."/>
            <person name="Spring S."/>
            <person name="Goker M."/>
            <person name="Woyke T."/>
            <person name="Bristow J."/>
            <person name="Eisen J.A."/>
            <person name="Markowitz V."/>
            <person name="Hugenholtz P."/>
            <person name="Kyrpides N.C."/>
            <person name="Klenk H.P."/>
            <person name="Land M."/>
        </authorList>
    </citation>
    <scope>NUCLEOTIDE SEQUENCE [LARGE SCALE GENOMIC DNA]</scope>
    <source>
        <strain evidence="3">DSM 19672 / NBRC 101217 / Yu37-1</strain>
    </source>
</reference>
<dbReference type="AlphaFoldDB" id="E4TGX5"/>
<dbReference type="InterPro" id="IPR004714">
    <property type="entry name" value="Cyt_oxidase_maturation_cbb3"/>
</dbReference>
<gene>
    <name evidence="2" type="ordered locus">Calni_0824</name>
</gene>
<name>E4TGX5_CALNY</name>
<proteinExistence type="predicted"/>
<dbReference type="NCBIfam" id="TIGR00847">
    <property type="entry name" value="ccoS"/>
    <property type="match status" value="1"/>
</dbReference>
<keyword evidence="1" id="KW-0812">Transmembrane</keyword>